<dbReference type="Pfam" id="PF00132">
    <property type="entry name" value="Hexapep"/>
    <property type="match status" value="1"/>
</dbReference>
<dbReference type="EMBL" id="OZ026884">
    <property type="protein sequence ID" value="CAL1240774.1"/>
    <property type="molecule type" value="Genomic_DNA"/>
</dbReference>
<name>A0ABP1C920_9GAMM</name>
<gene>
    <name evidence="2" type="ORF">MECH1_V1_1998</name>
</gene>
<dbReference type="InterPro" id="IPR011004">
    <property type="entry name" value="Trimer_LpxA-like_sf"/>
</dbReference>
<feature type="transmembrane region" description="Helical" evidence="1">
    <location>
        <begin position="12"/>
        <end position="31"/>
    </location>
</feature>
<accession>A0ABP1C920</accession>
<feature type="transmembrane region" description="Helical" evidence="1">
    <location>
        <begin position="43"/>
        <end position="62"/>
    </location>
</feature>
<dbReference type="Gene3D" id="2.160.10.10">
    <property type="entry name" value="Hexapeptide repeat proteins"/>
    <property type="match status" value="1"/>
</dbReference>
<organism evidence="2 3">
    <name type="scientific">Candidatus Methylocalor cossyra</name>
    <dbReference type="NCBI Taxonomy" id="3108543"/>
    <lineage>
        <taxon>Bacteria</taxon>
        <taxon>Pseudomonadati</taxon>
        <taxon>Pseudomonadota</taxon>
        <taxon>Gammaproteobacteria</taxon>
        <taxon>Methylococcales</taxon>
        <taxon>Methylococcaceae</taxon>
        <taxon>Candidatus Methylocalor</taxon>
    </lineage>
</organism>
<protein>
    <submittedName>
        <fullName evidence="2">Carbonic anhydrase/acetyltransferase-like protein (Isoleucine patch superfamily)</fullName>
    </submittedName>
</protein>
<keyword evidence="3" id="KW-1185">Reference proteome</keyword>
<evidence type="ECO:0000313" key="3">
    <source>
        <dbReference type="Proteomes" id="UP001497493"/>
    </source>
</evidence>
<dbReference type="PANTHER" id="PTHR13061:SF29">
    <property type="entry name" value="GAMMA CARBONIC ANHYDRASE-LIKE 1, MITOCHONDRIAL-RELATED"/>
    <property type="match status" value="1"/>
</dbReference>
<dbReference type="RefSeq" id="WP_348757340.1">
    <property type="nucleotide sequence ID" value="NZ_OZ026884.1"/>
</dbReference>
<reference evidence="2 3" key="1">
    <citation type="submission" date="2024-04" db="EMBL/GenBank/DDBJ databases">
        <authorList>
            <person name="Cremers G."/>
        </authorList>
    </citation>
    <scope>NUCLEOTIDE SEQUENCE [LARGE SCALE GENOMIC DNA]</scope>
    <source>
        <strain evidence="2">MeCH1-AG</strain>
    </source>
</reference>
<dbReference type="InterPro" id="IPR050484">
    <property type="entry name" value="Transf_Hexapept/Carb_Anhydrase"/>
</dbReference>
<evidence type="ECO:0000313" key="2">
    <source>
        <dbReference type="EMBL" id="CAL1240774.1"/>
    </source>
</evidence>
<keyword evidence="1" id="KW-0472">Membrane</keyword>
<dbReference type="PANTHER" id="PTHR13061">
    <property type="entry name" value="DYNACTIN SUBUNIT P25"/>
    <property type="match status" value="1"/>
</dbReference>
<dbReference type="Proteomes" id="UP001497493">
    <property type="component" value="Chromosome"/>
</dbReference>
<proteinExistence type="predicted"/>
<dbReference type="SUPFAM" id="SSF51161">
    <property type="entry name" value="Trimeric LpxA-like enzymes"/>
    <property type="match status" value="1"/>
</dbReference>
<keyword evidence="1" id="KW-1133">Transmembrane helix</keyword>
<dbReference type="InterPro" id="IPR001451">
    <property type="entry name" value="Hexapep"/>
</dbReference>
<keyword evidence="1" id="KW-0812">Transmembrane</keyword>
<sequence length="227" mass="24354">MKTHPLDYVFSLLAMGFLAGLAGLFVAFWVVPWSGRWLGSYGILADAALFLLAYGLFSGIFLRSLLALWPLRPGDYSMDDPHFSYWKFYTVLHEFGRGALLPFTTVFSKPVVSALFGARMGRNVAMGGHLVDPPLISVGRHAVLGLDSVIMAHAITSGRIILREVKVGEGSTVGVHAIIMPGVEIGPGAIVAAGSVVPMGTRIGPGELWAGIPARKIRDVRPDEIQG</sequence>
<evidence type="ECO:0000256" key="1">
    <source>
        <dbReference type="SAM" id="Phobius"/>
    </source>
</evidence>